<keyword evidence="15" id="KW-1185">Reference proteome</keyword>
<protein>
    <recommendedName>
        <fullName evidence="10">Thiamine pyrimidine synthase</fullName>
    </recommendedName>
</protein>
<dbReference type="GO" id="GO:0046872">
    <property type="term" value="F:metal ion binding"/>
    <property type="evidence" value="ECO:0007669"/>
    <property type="project" value="UniProtKB-KW"/>
</dbReference>
<dbReference type="GO" id="GO:0009228">
    <property type="term" value="P:thiamine biosynthetic process"/>
    <property type="evidence" value="ECO:0007669"/>
    <property type="project" value="UniProtKB-KW"/>
</dbReference>
<dbReference type="SUPFAM" id="SSF53850">
    <property type="entry name" value="Periplasmic binding protein-like II"/>
    <property type="match status" value="1"/>
</dbReference>
<dbReference type="RefSeq" id="WP_160551656.1">
    <property type="nucleotide sequence ID" value="NZ_CP047650.1"/>
</dbReference>
<evidence type="ECO:0000313" key="14">
    <source>
        <dbReference type="EMBL" id="QHI98139.1"/>
    </source>
</evidence>
<comment type="pathway">
    <text evidence="2">Cofactor biosynthesis; thiamine diphosphate biosynthesis.</text>
</comment>
<comment type="similarity">
    <text evidence="3">Belongs to the NMT1/THI5 family.</text>
</comment>
<evidence type="ECO:0000256" key="8">
    <source>
        <dbReference type="ARBA" id="ARBA00022977"/>
    </source>
</evidence>
<dbReference type="PANTHER" id="PTHR31528">
    <property type="entry name" value="4-AMINO-5-HYDROXYMETHYL-2-METHYLPYRIMIDINE PHOSPHATE SYNTHASE THI11-RELATED"/>
    <property type="match status" value="1"/>
</dbReference>
<dbReference type="Gene3D" id="3.40.190.10">
    <property type="entry name" value="Periplasmic binding protein-like II"/>
    <property type="match status" value="2"/>
</dbReference>
<organism evidence="14 15">
    <name type="scientific">Xylophilus rhododendri</name>
    <dbReference type="NCBI Taxonomy" id="2697032"/>
    <lineage>
        <taxon>Bacteria</taxon>
        <taxon>Pseudomonadati</taxon>
        <taxon>Pseudomonadota</taxon>
        <taxon>Betaproteobacteria</taxon>
        <taxon>Burkholderiales</taxon>
        <taxon>Xylophilus</taxon>
    </lineage>
</organism>
<dbReference type="AlphaFoldDB" id="A0A857J4W3"/>
<dbReference type="Proteomes" id="UP000464787">
    <property type="component" value="Chromosome"/>
</dbReference>
<evidence type="ECO:0000256" key="4">
    <source>
        <dbReference type="ARBA" id="ARBA00011738"/>
    </source>
</evidence>
<evidence type="ECO:0000256" key="3">
    <source>
        <dbReference type="ARBA" id="ARBA00009406"/>
    </source>
</evidence>
<evidence type="ECO:0000256" key="2">
    <source>
        <dbReference type="ARBA" id="ARBA00004948"/>
    </source>
</evidence>
<keyword evidence="7" id="KW-0663">Pyridoxal phosphate</keyword>
<keyword evidence="5" id="KW-0808">Transferase</keyword>
<comment type="subunit">
    <text evidence="4">Homodimer.</text>
</comment>
<keyword evidence="9" id="KW-0408">Iron</keyword>
<dbReference type="EMBL" id="CP047650">
    <property type="protein sequence ID" value="QHI98139.1"/>
    <property type="molecule type" value="Genomic_DNA"/>
</dbReference>
<evidence type="ECO:0000256" key="6">
    <source>
        <dbReference type="ARBA" id="ARBA00022723"/>
    </source>
</evidence>
<dbReference type="Pfam" id="PF09084">
    <property type="entry name" value="NMT1"/>
    <property type="match status" value="1"/>
</dbReference>
<evidence type="ECO:0000256" key="1">
    <source>
        <dbReference type="ARBA" id="ARBA00003469"/>
    </source>
</evidence>
<feature type="region of interest" description="Disordered" evidence="12">
    <location>
        <begin position="303"/>
        <end position="327"/>
    </location>
</feature>
<accession>A0A857J4W3</accession>
<comment type="function">
    <text evidence="1">Responsible for the formation of the pyrimidine heterocycle in the thiamine biosynthesis pathway. Catalyzes the formation of hydroxymethylpyrimidine phosphate (HMP-P) from histidine and pyridoxal phosphate (PLP). The protein uses PLP and the active site histidine to form HMP-P, generating an inactive enzyme. The enzyme can only undergo a single turnover, which suggests it is a suicide enzyme.</text>
</comment>
<evidence type="ECO:0000256" key="12">
    <source>
        <dbReference type="SAM" id="MobiDB-lite"/>
    </source>
</evidence>
<comment type="catalytic activity">
    <reaction evidence="11">
        <text>N(6)-(pyridoxal phosphate)-L-lysyl-[4-amino-5-hydroxymethyl-2-methylpyrimidine phosphate synthase] + L-histidyl-[4-amino-5-hydroxymethyl-2-methylpyrimidine phosphate synthase] + 2 Fe(3+) + 4 H2O = L-lysyl-[4-amino-5-hydroxymethyl-2-methylpyrimidine phosphate synthase] + (2S)-2-amino-5-hydroxy-4-oxopentanoyl-[4-amino-5-hydroxymethyl-2-methylpyrimidine phosphate synthase] + 4-amino-2-methyl-5-(phosphooxymethyl)pyrimidine + 3-oxopropanoate + 2 Fe(2+) + 2 H(+)</text>
        <dbReference type="Rhea" id="RHEA:65756"/>
        <dbReference type="Rhea" id="RHEA-COMP:16892"/>
        <dbReference type="Rhea" id="RHEA-COMP:16893"/>
        <dbReference type="Rhea" id="RHEA-COMP:16894"/>
        <dbReference type="Rhea" id="RHEA-COMP:16895"/>
        <dbReference type="ChEBI" id="CHEBI:15377"/>
        <dbReference type="ChEBI" id="CHEBI:15378"/>
        <dbReference type="ChEBI" id="CHEBI:29033"/>
        <dbReference type="ChEBI" id="CHEBI:29034"/>
        <dbReference type="ChEBI" id="CHEBI:29969"/>
        <dbReference type="ChEBI" id="CHEBI:29979"/>
        <dbReference type="ChEBI" id="CHEBI:33190"/>
        <dbReference type="ChEBI" id="CHEBI:58354"/>
        <dbReference type="ChEBI" id="CHEBI:143915"/>
        <dbReference type="ChEBI" id="CHEBI:157692"/>
    </reaction>
    <physiologicalReaction direction="left-to-right" evidence="11">
        <dbReference type="Rhea" id="RHEA:65757"/>
    </physiologicalReaction>
</comment>
<evidence type="ECO:0000256" key="5">
    <source>
        <dbReference type="ARBA" id="ARBA00022679"/>
    </source>
</evidence>
<evidence type="ECO:0000256" key="7">
    <source>
        <dbReference type="ARBA" id="ARBA00022898"/>
    </source>
</evidence>
<proteinExistence type="inferred from homology"/>
<dbReference type="KEGG" id="xyk:GT347_09145"/>
<gene>
    <name evidence="14" type="ORF">GT347_09145</name>
</gene>
<reference evidence="14 15" key="1">
    <citation type="submission" date="2020-01" db="EMBL/GenBank/DDBJ databases">
        <title>Genome sequencing of strain KACC 21265.</title>
        <authorList>
            <person name="Heo J."/>
            <person name="Kim S.-J."/>
            <person name="Kim J.-S."/>
            <person name="Hong S.-B."/>
            <person name="Kwon S.-W."/>
        </authorList>
    </citation>
    <scope>NUCLEOTIDE SEQUENCE [LARGE SCALE GENOMIC DNA]</scope>
    <source>
        <strain evidence="14 15">KACC 21265</strain>
    </source>
</reference>
<sequence length="327" mass="35578">MTMTTATEPLLLRFILNTFYSGPQAWFFMADDRGYFEEEGLQVEFTEGDTLANAVPKLMGGAYDAGYGDMNALVEWASARPGETPVGVFALHNRSPYTIAVPASGALRQPADLAGRTLVTHPNDAAWRMFPEFCAACGIDPDSVKIEVSDLPHRAIVPLMLQGRWDGLFGFVNTIRAQTLEAGIAPDSTLRHFEWQHHVPSLYGAALMVTPVLRRDHPAAVAGLVRAVNRGLADTVADVDAAIEAVARRNPALDRRANRERLAGTLALEMAHPEGSTLGIGAVDTARLATTIELMARAKQLARPPRPEDLFDSRFLPPPSERVRSLA</sequence>
<evidence type="ECO:0000256" key="11">
    <source>
        <dbReference type="ARBA" id="ARBA00048179"/>
    </source>
</evidence>
<dbReference type="InterPro" id="IPR027939">
    <property type="entry name" value="NMT1/THI5"/>
</dbReference>
<keyword evidence="6" id="KW-0479">Metal-binding</keyword>
<name>A0A857J4W3_9BURK</name>
<evidence type="ECO:0000259" key="13">
    <source>
        <dbReference type="Pfam" id="PF09084"/>
    </source>
</evidence>
<keyword evidence="8" id="KW-0784">Thiamine biosynthesis</keyword>
<evidence type="ECO:0000256" key="9">
    <source>
        <dbReference type="ARBA" id="ARBA00023004"/>
    </source>
</evidence>
<feature type="domain" description="SsuA/THI5-like" evidence="13">
    <location>
        <begin position="27"/>
        <end position="240"/>
    </location>
</feature>
<evidence type="ECO:0000256" key="10">
    <source>
        <dbReference type="ARBA" id="ARBA00033171"/>
    </source>
</evidence>
<dbReference type="GO" id="GO:0016740">
    <property type="term" value="F:transferase activity"/>
    <property type="evidence" value="ECO:0007669"/>
    <property type="project" value="UniProtKB-KW"/>
</dbReference>
<evidence type="ECO:0000313" key="15">
    <source>
        <dbReference type="Proteomes" id="UP000464787"/>
    </source>
</evidence>
<dbReference type="PANTHER" id="PTHR31528:SF1">
    <property type="entry name" value="4-AMINO-5-HYDROXYMETHYL-2-METHYLPYRIMIDINE PHOSPHATE SYNTHASE THI11-RELATED"/>
    <property type="match status" value="1"/>
</dbReference>
<dbReference type="InterPro" id="IPR015168">
    <property type="entry name" value="SsuA/THI5"/>
</dbReference>